<dbReference type="Gene3D" id="3.30.750.24">
    <property type="entry name" value="STAS domain"/>
    <property type="match status" value="1"/>
</dbReference>
<protein>
    <submittedName>
        <fullName evidence="3">STAS domain-containing protein</fullName>
    </submittedName>
</protein>
<keyword evidence="4" id="KW-1185">Reference proteome</keyword>
<sequence>MTHSPATPLRLSCRHVEDTLRVELRGDLDRRYADLLVEAVSGALSDHRRPRTVRLDCTGLTTVDPSGLSALLMVRRRTDEAGAVLHLVGRPPQLERLLELTGTLSHLTARPGTRAPQAGPTEDPARGHAAHRPER</sequence>
<dbReference type="Proteomes" id="UP001432039">
    <property type="component" value="Chromosome"/>
</dbReference>
<dbReference type="Pfam" id="PF13466">
    <property type="entry name" value="STAS_2"/>
    <property type="match status" value="1"/>
</dbReference>
<dbReference type="RefSeq" id="WP_328964934.1">
    <property type="nucleotide sequence ID" value="NZ_CP108090.1"/>
</dbReference>
<dbReference type="SUPFAM" id="SSF52091">
    <property type="entry name" value="SpoIIaa-like"/>
    <property type="match status" value="1"/>
</dbReference>
<gene>
    <name evidence="3" type="ORF">OG517_37560</name>
</gene>
<organism evidence="3 4">
    <name type="scientific">Streptomyces virginiae</name>
    <name type="common">Streptomyces cinnamonensis</name>
    <dbReference type="NCBI Taxonomy" id="1961"/>
    <lineage>
        <taxon>Bacteria</taxon>
        <taxon>Bacillati</taxon>
        <taxon>Actinomycetota</taxon>
        <taxon>Actinomycetes</taxon>
        <taxon>Kitasatosporales</taxon>
        <taxon>Streptomycetaceae</taxon>
        <taxon>Streptomyces</taxon>
    </lineage>
</organism>
<name>A0ABZ1TNW0_STRVG</name>
<dbReference type="EMBL" id="CP108090">
    <property type="protein sequence ID" value="WUQ16677.1"/>
    <property type="molecule type" value="Genomic_DNA"/>
</dbReference>
<evidence type="ECO:0000313" key="4">
    <source>
        <dbReference type="Proteomes" id="UP001432039"/>
    </source>
</evidence>
<dbReference type="InterPro" id="IPR002645">
    <property type="entry name" value="STAS_dom"/>
</dbReference>
<evidence type="ECO:0000256" key="1">
    <source>
        <dbReference type="SAM" id="MobiDB-lite"/>
    </source>
</evidence>
<proteinExistence type="predicted"/>
<feature type="compositionally biased region" description="Basic and acidic residues" evidence="1">
    <location>
        <begin position="123"/>
        <end position="135"/>
    </location>
</feature>
<feature type="domain" description="STAS" evidence="2">
    <location>
        <begin position="9"/>
        <end position="102"/>
    </location>
</feature>
<dbReference type="InterPro" id="IPR058548">
    <property type="entry name" value="MlaB-like_STAS"/>
</dbReference>
<dbReference type="PROSITE" id="PS50801">
    <property type="entry name" value="STAS"/>
    <property type="match status" value="1"/>
</dbReference>
<reference evidence="3" key="1">
    <citation type="submission" date="2022-10" db="EMBL/GenBank/DDBJ databases">
        <title>The complete genomes of actinobacterial strains from the NBC collection.</title>
        <authorList>
            <person name="Joergensen T.S."/>
            <person name="Alvarez Arevalo M."/>
            <person name="Sterndorff E.B."/>
            <person name="Faurdal D."/>
            <person name="Vuksanovic O."/>
            <person name="Mourched A.-S."/>
            <person name="Charusanti P."/>
            <person name="Shaw S."/>
            <person name="Blin K."/>
            <person name="Weber T."/>
        </authorList>
    </citation>
    <scope>NUCLEOTIDE SEQUENCE</scope>
    <source>
        <strain evidence="3">NBC_00248</strain>
    </source>
</reference>
<dbReference type="CDD" id="cd07043">
    <property type="entry name" value="STAS_anti-anti-sigma_factors"/>
    <property type="match status" value="1"/>
</dbReference>
<accession>A0ABZ1TNW0</accession>
<feature type="region of interest" description="Disordered" evidence="1">
    <location>
        <begin position="106"/>
        <end position="135"/>
    </location>
</feature>
<evidence type="ECO:0000259" key="2">
    <source>
        <dbReference type="PROSITE" id="PS50801"/>
    </source>
</evidence>
<evidence type="ECO:0000313" key="3">
    <source>
        <dbReference type="EMBL" id="WUQ16677.1"/>
    </source>
</evidence>
<dbReference type="InterPro" id="IPR036513">
    <property type="entry name" value="STAS_dom_sf"/>
</dbReference>